<reference evidence="3" key="1">
    <citation type="submission" date="2022-04" db="EMBL/GenBank/DDBJ databases">
        <title>Lysobacter sp. CAU 1642 isolated from sea sand.</title>
        <authorList>
            <person name="Kim W."/>
        </authorList>
    </citation>
    <scope>NUCLEOTIDE SEQUENCE</scope>
    <source>
        <strain evidence="3">CAU 1642</strain>
    </source>
</reference>
<evidence type="ECO:0000256" key="1">
    <source>
        <dbReference type="SAM" id="SignalP"/>
    </source>
</evidence>
<dbReference type="EMBL" id="JALNMH010000025">
    <property type="protein sequence ID" value="MCK7595620.1"/>
    <property type="molecule type" value="Genomic_DNA"/>
</dbReference>
<dbReference type="InterPro" id="IPR009739">
    <property type="entry name" value="LprI-like_N"/>
</dbReference>
<feature type="signal peptide" evidence="1">
    <location>
        <begin position="1"/>
        <end position="18"/>
    </location>
</feature>
<name>A0ABT0GNQ5_9GAMM</name>
<comment type="caution">
    <text evidence="3">The sequence shown here is derived from an EMBL/GenBank/DDBJ whole genome shotgun (WGS) entry which is preliminary data.</text>
</comment>
<dbReference type="Pfam" id="PF07007">
    <property type="entry name" value="LprI"/>
    <property type="match status" value="1"/>
</dbReference>
<evidence type="ECO:0000313" key="3">
    <source>
        <dbReference type="EMBL" id="MCK7595620.1"/>
    </source>
</evidence>
<sequence>MKPIALVLMLLLPVCCLAEEVCDSAVTTVELNACAAKELEKAEEALNATYRRVLGQLAEAGESDPDAKLAREQLVAAQRLWIKYREADCRAVFTLHQSGTMRTLMELGCMSGHATQRTRELESFIQ</sequence>
<keyword evidence="1" id="KW-0732">Signal</keyword>
<protein>
    <submittedName>
        <fullName evidence="3">DUF1311 domain-containing protein</fullName>
    </submittedName>
</protein>
<dbReference type="Gene3D" id="1.20.1270.180">
    <property type="match status" value="1"/>
</dbReference>
<dbReference type="RefSeq" id="WP_248211690.1">
    <property type="nucleotide sequence ID" value="NZ_JALNMH010000025.1"/>
</dbReference>
<accession>A0ABT0GNQ5</accession>
<keyword evidence="4" id="KW-1185">Reference proteome</keyword>
<gene>
    <name evidence="3" type="ORF">M0G41_18385</name>
</gene>
<evidence type="ECO:0000313" key="4">
    <source>
        <dbReference type="Proteomes" id="UP001431449"/>
    </source>
</evidence>
<proteinExistence type="predicted"/>
<feature type="domain" description="Lysozyme inhibitor LprI-like N-terminal" evidence="2">
    <location>
        <begin position="23"/>
        <end position="121"/>
    </location>
</feature>
<dbReference type="Proteomes" id="UP001431449">
    <property type="component" value="Unassembled WGS sequence"/>
</dbReference>
<evidence type="ECO:0000259" key="2">
    <source>
        <dbReference type="Pfam" id="PF07007"/>
    </source>
</evidence>
<feature type="chain" id="PRO_5046939229" evidence="1">
    <location>
        <begin position="19"/>
        <end position="126"/>
    </location>
</feature>
<organism evidence="3 4">
    <name type="scientific">Pseudomarimonas salicorniae</name>
    <dbReference type="NCBI Taxonomy" id="2933270"/>
    <lineage>
        <taxon>Bacteria</taxon>
        <taxon>Pseudomonadati</taxon>
        <taxon>Pseudomonadota</taxon>
        <taxon>Gammaproteobacteria</taxon>
        <taxon>Lysobacterales</taxon>
        <taxon>Lysobacteraceae</taxon>
        <taxon>Pseudomarimonas</taxon>
    </lineage>
</organism>